<dbReference type="PANTHER" id="PTHR42760">
    <property type="entry name" value="SHORT-CHAIN DEHYDROGENASES/REDUCTASES FAMILY MEMBER"/>
    <property type="match status" value="1"/>
</dbReference>
<evidence type="ECO:0000256" key="2">
    <source>
        <dbReference type="ARBA" id="ARBA00022857"/>
    </source>
</evidence>
<dbReference type="InterPro" id="IPR036291">
    <property type="entry name" value="NAD(P)-bd_dom_sf"/>
</dbReference>
<keyword evidence="6" id="KW-1185">Reference proteome</keyword>
<dbReference type="FunFam" id="3.40.50.720:FF:000084">
    <property type="entry name" value="Short-chain dehydrogenase reductase"/>
    <property type="match status" value="1"/>
</dbReference>
<dbReference type="GO" id="GO:0016616">
    <property type="term" value="F:oxidoreductase activity, acting on the CH-OH group of donors, NAD or NADP as acceptor"/>
    <property type="evidence" value="ECO:0007669"/>
    <property type="project" value="TreeGrafter"/>
</dbReference>
<dbReference type="InterPro" id="IPR020904">
    <property type="entry name" value="Sc_DH/Rdtase_CS"/>
</dbReference>
<name>A0A4R8QBP2_9PEZI</name>
<proteinExistence type="inferred from homology"/>
<keyword evidence="2" id="KW-0521">NADP</keyword>
<accession>A0A4R8QBP2</accession>
<sequence>MTHVPSEPPSRSLRGKVAVVTGAGCAGDGIGNGRAISILLADDGCDVICVDKDLDWATKTCDMANSKPGRGRTMPAKGDVTSARDCEHIVNLATSTFGRLDILVNNVGVVGAPGTAVEVDMEQWTKSLDVNISSMVLMAKYAIPAMSKNEGEAKGAIVNMGSVAGLKGGTPHLLYPTSKGAIVNMTRAMAAHHAKDGIRVNCVCPGMLYTPMMYAGGMTEEGVEPQTPEAEKKHGLGAHDFASPVDGMESRRDSVGGNCSFRRRDTLRNESQATNIDGSIWSIKPILSDARMMTMFAELRQIP</sequence>
<dbReference type="PANTHER" id="PTHR42760:SF122">
    <property type="entry name" value="NAD(P)-BINDING PROTEIN"/>
    <property type="match status" value="1"/>
</dbReference>
<evidence type="ECO:0000256" key="4">
    <source>
        <dbReference type="SAM" id="MobiDB-lite"/>
    </source>
</evidence>
<dbReference type="CDD" id="cd05233">
    <property type="entry name" value="SDR_c"/>
    <property type="match status" value="1"/>
</dbReference>
<comment type="similarity">
    <text evidence="1 3">Belongs to the short-chain dehydrogenases/reductases (SDR) family.</text>
</comment>
<feature type="region of interest" description="Disordered" evidence="4">
    <location>
        <begin position="221"/>
        <end position="257"/>
    </location>
</feature>
<dbReference type="AlphaFoldDB" id="A0A4R8QBP2"/>
<gene>
    <name evidence="5" type="ORF">C8035_v011435</name>
</gene>
<dbReference type="PRINTS" id="PR00081">
    <property type="entry name" value="GDHRDH"/>
</dbReference>
<protein>
    <submittedName>
        <fullName evidence="5">Putative oxidoreductase</fullName>
    </submittedName>
</protein>
<dbReference type="SUPFAM" id="SSF51735">
    <property type="entry name" value="NAD(P)-binding Rossmann-fold domains"/>
    <property type="match status" value="1"/>
</dbReference>
<dbReference type="PROSITE" id="PS00061">
    <property type="entry name" value="ADH_SHORT"/>
    <property type="match status" value="1"/>
</dbReference>
<evidence type="ECO:0000256" key="1">
    <source>
        <dbReference type="ARBA" id="ARBA00006484"/>
    </source>
</evidence>
<reference evidence="5 6" key="1">
    <citation type="submission" date="2018-11" db="EMBL/GenBank/DDBJ databases">
        <title>Genome sequence and assembly of Colletotrichum spinosum.</title>
        <authorList>
            <person name="Gan P."/>
            <person name="Shirasu K."/>
        </authorList>
    </citation>
    <scope>NUCLEOTIDE SEQUENCE [LARGE SCALE GENOMIC DNA]</scope>
    <source>
        <strain evidence="5 6">CBS 515.97</strain>
    </source>
</reference>
<dbReference type="InterPro" id="IPR002347">
    <property type="entry name" value="SDR_fam"/>
</dbReference>
<evidence type="ECO:0000313" key="5">
    <source>
        <dbReference type="EMBL" id="TDZ33294.1"/>
    </source>
</evidence>
<dbReference type="Proteomes" id="UP000295083">
    <property type="component" value="Unassembled WGS sequence"/>
</dbReference>
<evidence type="ECO:0000313" key="6">
    <source>
        <dbReference type="Proteomes" id="UP000295083"/>
    </source>
</evidence>
<evidence type="ECO:0000256" key="3">
    <source>
        <dbReference type="RuleBase" id="RU000363"/>
    </source>
</evidence>
<dbReference type="Pfam" id="PF00106">
    <property type="entry name" value="adh_short"/>
    <property type="match status" value="1"/>
</dbReference>
<dbReference type="PRINTS" id="PR00080">
    <property type="entry name" value="SDRFAMILY"/>
</dbReference>
<dbReference type="GO" id="GO:0048038">
    <property type="term" value="F:quinone binding"/>
    <property type="evidence" value="ECO:0007669"/>
    <property type="project" value="TreeGrafter"/>
</dbReference>
<comment type="caution">
    <text evidence="5">The sequence shown here is derived from an EMBL/GenBank/DDBJ whole genome shotgun (WGS) entry which is preliminary data.</text>
</comment>
<organism evidence="5 6">
    <name type="scientific">Colletotrichum spinosum</name>
    <dbReference type="NCBI Taxonomy" id="1347390"/>
    <lineage>
        <taxon>Eukaryota</taxon>
        <taxon>Fungi</taxon>
        <taxon>Dikarya</taxon>
        <taxon>Ascomycota</taxon>
        <taxon>Pezizomycotina</taxon>
        <taxon>Sordariomycetes</taxon>
        <taxon>Hypocreomycetidae</taxon>
        <taxon>Glomerellales</taxon>
        <taxon>Glomerellaceae</taxon>
        <taxon>Colletotrichum</taxon>
        <taxon>Colletotrichum orbiculare species complex</taxon>
    </lineage>
</organism>
<dbReference type="GO" id="GO:0006633">
    <property type="term" value="P:fatty acid biosynthetic process"/>
    <property type="evidence" value="ECO:0007669"/>
    <property type="project" value="TreeGrafter"/>
</dbReference>
<dbReference type="Gene3D" id="3.40.50.720">
    <property type="entry name" value="NAD(P)-binding Rossmann-like Domain"/>
    <property type="match status" value="1"/>
</dbReference>
<dbReference type="EMBL" id="QAPG01000067">
    <property type="protein sequence ID" value="TDZ33294.1"/>
    <property type="molecule type" value="Genomic_DNA"/>
</dbReference>